<dbReference type="Pfam" id="PF01553">
    <property type="entry name" value="Acyltransferase"/>
    <property type="match status" value="1"/>
</dbReference>
<name>A0A3N0V520_9GAMM</name>
<keyword evidence="1" id="KW-0812">Transmembrane</keyword>
<organism evidence="3 4">
    <name type="scientific">Stagnimonas aquatica</name>
    <dbReference type="NCBI Taxonomy" id="2689987"/>
    <lineage>
        <taxon>Bacteria</taxon>
        <taxon>Pseudomonadati</taxon>
        <taxon>Pseudomonadota</taxon>
        <taxon>Gammaproteobacteria</taxon>
        <taxon>Nevskiales</taxon>
        <taxon>Nevskiaceae</taxon>
        <taxon>Stagnimonas</taxon>
    </lineage>
</organism>
<dbReference type="FunCoup" id="A0A3N0V520">
    <property type="interactions" value="132"/>
</dbReference>
<keyword evidence="3" id="KW-0012">Acyltransferase</keyword>
<dbReference type="SUPFAM" id="SSF69593">
    <property type="entry name" value="Glycerol-3-phosphate (1)-acyltransferase"/>
    <property type="match status" value="1"/>
</dbReference>
<dbReference type="InParanoid" id="A0A3N0V520"/>
<comment type="caution">
    <text evidence="3">The sequence shown here is derived from an EMBL/GenBank/DDBJ whole genome shotgun (WGS) entry which is preliminary data.</text>
</comment>
<sequence length="303" mass="34790">MLRFLPAPLTGALVGLLFALNTLFWSIPVYLFSLLKLLTPKGPLRRAMARCADQAAQTWVGCNALLTDWLLPTRFEVRGVEHLNLRGQYFICSNHQTWNDIHVLQKTFHGKAPFFKFFLKQELIWVPVLGLAWWGLDFPFMKRYSQEQIARNPALRGKDVETTRKACEKFAGMPVAIFNFLEGTRFTPAKHDRQQSPYRYLLKPKAGGFAFTLAAMGERLHAMLDVTIVYPEGAQQFWDFLCGRVKRVIVDVRQLQIPGDFFHGDYEGDPVFRKRVQDWVGQLWADKDARIAQLRAEAGLPSD</sequence>
<dbReference type="InterPro" id="IPR002123">
    <property type="entry name" value="Plipid/glycerol_acylTrfase"/>
</dbReference>
<reference evidence="3 4" key="1">
    <citation type="submission" date="2018-10" db="EMBL/GenBank/DDBJ databases">
        <authorList>
            <person name="Chen W.-M."/>
        </authorList>
    </citation>
    <scope>NUCLEOTIDE SEQUENCE [LARGE SCALE GENOMIC DNA]</scope>
    <source>
        <strain evidence="3 4">THS-13</strain>
    </source>
</reference>
<keyword evidence="1" id="KW-1133">Transmembrane helix</keyword>
<dbReference type="GO" id="GO:0016746">
    <property type="term" value="F:acyltransferase activity"/>
    <property type="evidence" value="ECO:0007669"/>
    <property type="project" value="UniProtKB-KW"/>
</dbReference>
<evidence type="ECO:0000313" key="4">
    <source>
        <dbReference type="Proteomes" id="UP000282106"/>
    </source>
</evidence>
<dbReference type="AlphaFoldDB" id="A0A3N0V520"/>
<keyword evidence="1" id="KW-0472">Membrane</keyword>
<keyword evidence="3" id="KW-0808">Transferase</keyword>
<gene>
    <name evidence="3" type="ORF">ED208_14470</name>
</gene>
<proteinExistence type="predicted"/>
<keyword evidence="4" id="KW-1185">Reference proteome</keyword>
<feature type="domain" description="Phospholipid/glycerol acyltransferase" evidence="2">
    <location>
        <begin position="89"/>
        <end position="231"/>
    </location>
</feature>
<accession>A0A3N0V520</accession>
<dbReference type="EMBL" id="RJVO01000007">
    <property type="protein sequence ID" value="ROH87907.1"/>
    <property type="molecule type" value="Genomic_DNA"/>
</dbReference>
<dbReference type="PANTHER" id="PTHR10983">
    <property type="entry name" value="1-ACYLGLYCEROL-3-PHOSPHATE ACYLTRANSFERASE-RELATED"/>
    <property type="match status" value="1"/>
</dbReference>
<feature type="transmembrane region" description="Helical" evidence="1">
    <location>
        <begin position="12"/>
        <end position="38"/>
    </location>
</feature>
<protein>
    <submittedName>
        <fullName evidence="3">Acyltransferase</fullName>
    </submittedName>
</protein>
<dbReference type="NCBIfam" id="NF010621">
    <property type="entry name" value="PRK14014.1"/>
    <property type="match status" value="1"/>
</dbReference>
<dbReference type="CDD" id="cd07990">
    <property type="entry name" value="LPLAT_LCLAT1-like"/>
    <property type="match status" value="1"/>
</dbReference>
<dbReference type="RefSeq" id="WP_123212631.1">
    <property type="nucleotide sequence ID" value="NZ_RJVO01000007.1"/>
</dbReference>
<evidence type="ECO:0000256" key="1">
    <source>
        <dbReference type="SAM" id="Phobius"/>
    </source>
</evidence>
<dbReference type="Proteomes" id="UP000282106">
    <property type="component" value="Unassembled WGS sequence"/>
</dbReference>
<dbReference type="PANTHER" id="PTHR10983:SF16">
    <property type="entry name" value="LYSOCARDIOLIPIN ACYLTRANSFERASE 1"/>
    <property type="match status" value="1"/>
</dbReference>
<evidence type="ECO:0000259" key="2">
    <source>
        <dbReference type="SMART" id="SM00563"/>
    </source>
</evidence>
<evidence type="ECO:0000313" key="3">
    <source>
        <dbReference type="EMBL" id="ROH87907.1"/>
    </source>
</evidence>
<dbReference type="SMART" id="SM00563">
    <property type="entry name" value="PlsC"/>
    <property type="match status" value="1"/>
</dbReference>